<keyword evidence="8 9" id="KW-0119">Carbohydrate metabolism</keyword>
<evidence type="ECO:0000313" key="13">
    <source>
        <dbReference type="Proteomes" id="UP000295832"/>
    </source>
</evidence>
<sequence>METLALILAGGRGTRLDLLTDHRSKPSVPFAGKFRLIDFALSNCVNSGIYNVGVLTQYLPMSLHDHIGIGKPWDLDRKIGGIKLLQPYTGKDKKYGWYQGTAHAVCQNINYIKESNPKYVIILSGDHVYKMDYSQMIDYHKEKKGELTIAAQAVPLEEANRFGILETDKDMEISNFTEKPDSPPNNLASMGIYVFNTAALIDILEEHCNQENSDFGHHIIPQMIEKAPSYCYEYKGYWRDVGTVKSFWETNLALASTMPELNLYDQNWRIHTRSQEEPPVKFGDSGSAKQSIIANGSIINGEVENSVIASGVFIEEGAKVKDSIIFNNTLIKANATLNKVIVDKNVIIGSNSHIGYSKELASNYDKPNLYKSGLTVIGKGAKIPTKIKIACNSRILPYIKESDFDGEVLIKSGSSVKPKNDKGLHLVDVG</sequence>
<protein>
    <recommendedName>
        <fullName evidence="9">Glucose-1-phosphate adenylyltransferase</fullName>
        <ecNumber evidence="9">2.7.7.27</ecNumber>
    </recommendedName>
    <alternativeName>
        <fullName evidence="9">ADP-glucose pyrophosphorylase</fullName>
        <shortName evidence="9">ADPGlc PPase</shortName>
    </alternativeName>
    <alternativeName>
        <fullName evidence="9">ADP-glucose synthase</fullName>
    </alternativeName>
</protein>
<comment type="subunit">
    <text evidence="9">Homotetramer.</text>
</comment>
<evidence type="ECO:0000256" key="8">
    <source>
        <dbReference type="ARBA" id="ARBA00023277"/>
    </source>
</evidence>
<dbReference type="CDD" id="cd02508">
    <property type="entry name" value="ADP_Glucose_PP"/>
    <property type="match status" value="1"/>
</dbReference>
<evidence type="ECO:0000259" key="10">
    <source>
        <dbReference type="Pfam" id="PF00483"/>
    </source>
</evidence>
<evidence type="ECO:0000256" key="6">
    <source>
        <dbReference type="ARBA" id="ARBA00022840"/>
    </source>
</evidence>
<dbReference type="GO" id="GO:0008878">
    <property type="term" value="F:glucose-1-phosphate adenylyltransferase activity"/>
    <property type="evidence" value="ECO:0007669"/>
    <property type="project" value="UniProtKB-UniRule"/>
</dbReference>
<dbReference type="GO" id="GO:0005524">
    <property type="term" value="F:ATP binding"/>
    <property type="evidence" value="ECO:0007669"/>
    <property type="project" value="UniProtKB-KW"/>
</dbReference>
<evidence type="ECO:0000256" key="3">
    <source>
        <dbReference type="ARBA" id="ARBA00022679"/>
    </source>
</evidence>
<dbReference type="Pfam" id="PF00483">
    <property type="entry name" value="NTP_transferase"/>
    <property type="match status" value="1"/>
</dbReference>
<dbReference type="PANTHER" id="PTHR43523:SF2">
    <property type="entry name" value="GLUCOSE-1-PHOSPHATE ADENYLYLTRANSFERASE"/>
    <property type="match status" value="1"/>
</dbReference>
<dbReference type="STRING" id="926561.GCA_000379025_01502"/>
<keyword evidence="6 9" id="KW-0067">ATP-binding</keyword>
<feature type="site" description="Could play a key role in the communication between the regulatory and the substrate sites" evidence="9">
    <location>
        <position position="97"/>
    </location>
</feature>
<dbReference type="InterPro" id="IPR005835">
    <property type="entry name" value="NTP_transferase_dom"/>
</dbReference>
<proteinExistence type="inferred from homology"/>
<dbReference type="PANTHER" id="PTHR43523">
    <property type="entry name" value="GLUCOSE-1-PHOSPHATE ADENYLYLTRANSFERASE-RELATED"/>
    <property type="match status" value="1"/>
</dbReference>
<dbReference type="InterPro" id="IPR005836">
    <property type="entry name" value="ADP_Glu_pyroP_CS"/>
</dbReference>
<comment type="caution">
    <text evidence="12">The sequence shown here is derived from an EMBL/GenBank/DDBJ whole genome shotgun (WGS) entry which is preliminary data.</text>
</comment>
<dbReference type="NCBIfam" id="TIGR02091">
    <property type="entry name" value="glgC"/>
    <property type="match status" value="1"/>
</dbReference>
<dbReference type="Proteomes" id="UP000295832">
    <property type="component" value="Unassembled WGS sequence"/>
</dbReference>
<evidence type="ECO:0000256" key="5">
    <source>
        <dbReference type="ARBA" id="ARBA00022741"/>
    </source>
</evidence>
<feature type="domain" description="Nucleotidyl transferase" evidence="10">
    <location>
        <begin position="5"/>
        <end position="255"/>
    </location>
</feature>
<dbReference type="NCBIfam" id="TIGR02092">
    <property type="entry name" value="glgD"/>
    <property type="match status" value="1"/>
</dbReference>
<dbReference type="Gene3D" id="3.90.550.10">
    <property type="entry name" value="Spore Coat Polysaccharide Biosynthesis Protein SpsA, Chain A"/>
    <property type="match status" value="1"/>
</dbReference>
<dbReference type="Pfam" id="PF24894">
    <property type="entry name" value="Hexapep_GlmU"/>
    <property type="match status" value="1"/>
</dbReference>
<dbReference type="RefSeq" id="WP_134116774.1">
    <property type="nucleotide sequence ID" value="NZ_SOEG01000013.1"/>
</dbReference>
<dbReference type="SUPFAM" id="SSF53448">
    <property type="entry name" value="Nucleotide-diphospho-sugar transferases"/>
    <property type="match status" value="1"/>
</dbReference>
<dbReference type="InterPro" id="IPR056818">
    <property type="entry name" value="GlmU/GlgC-like_hexapep"/>
</dbReference>
<feature type="binding site" evidence="9">
    <location>
        <position position="163"/>
    </location>
    <ligand>
        <name>alpha-D-glucose 1-phosphate</name>
        <dbReference type="ChEBI" id="CHEBI:58601"/>
    </ligand>
</feature>
<dbReference type="SUPFAM" id="SSF51161">
    <property type="entry name" value="Trimeric LpxA-like enzymes"/>
    <property type="match status" value="1"/>
</dbReference>
<dbReference type="CDD" id="cd04651">
    <property type="entry name" value="LbH_G1P_AT_C"/>
    <property type="match status" value="1"/>
</dbReference>
<comment type="pathway">
    <text evidence="9">Glycan biosynthesis; glycogen biosynthesis.</text>
</comment>
<dbReference type="HAMAP" id="MF_00624">
    <property type="entry name" value="GlgC"/>
    <property type="match status" value="1"/>
</dbReference>
<organism evidence="12 13">
    <name type="scientific">Orenia marismortui</name>
    <dbReference type="NCBI Taxonomy" id="46469"/>
    <lineage>
        <taxon>Bacteria</taxon>
        <taxon>Bacillati</taxon>
        <taxon>Bacillota</taxon>
        <taxon>Clostridia</taxon>
        <taxon>Halanaerobiales</taxon>
        <taxon>Halobacteroidaceae</taxon>
        <taxon>Orenia</taxon>
    </lineage>
</organism>
<dbReference type="Gene3D" id="2.160.10.10">
    <property type="entry name" value="Hexapeptide repeat proteins"/>
    <property type="match status" value="1"/>
</dbReference>
<keyword evidence="4 9" id="KW-0548">Nucleotidyltransferase</keyword>
<feature type="binding site" evidence="9">
    <location>
        <position position="98"/>
    </location>
    <ligand>
        <name>alpha-D-glucose 1-phosphate</name>
        <dbReference type="ChEBI" id="CHEBI:58601"/>
    </ligand>
</feature>
<keyword evidence="5 9" id="KW-0547">Nucleotide-binding</keyword>
<dbReference type="NCBIfam" id="NF003670">
    <property type="entry name" value="PRK05293.1"/>
    <property type="match status" value="1"/>
</dbReference>
<dbReference type="InterPro" id="IPR011004">
    <property type="entry name" value="Trimer_LpxA-like_sf"/>
</dbReference>
<evidence type="ECO:0000259" key="11">
    <source>
        <dbReference type="Pfam" id="PF24894"/>
    </source>
</evidence>
<feature type="binding site" evidence="9">
    <location>
        <position position="189"/>
    </location>
    <ligand>
        <name>alpha-D-glucose 1-phosphate</name>
        <dbReference type="ChEBI" id="CHEBI:58601"/>
    </ligand>
</feature>
<evidence type="ECO:0000256" key="7">
    <source>
        <dbReference type="ARBA" id="ARBA00023056"/>
    </source>
</evidence>
<evidence type="ECO:0000256" key="1">
    <source>
        <dbReference type="ARBA" id="ARBA00010443"/>
    </source>
</evidence>
<dbReference type="InterPro" id="IPR011832">
    <property type="entry name" value="GlgDAde_trans"/>
</dbReference>
<dbReference type="InterPro" id="IPR029044">
    <property type="entry name" value="Nucleotide-diphossugar_trans"/>
</dbReference>
<dbReference type="GO" id="GO:0005978">
    <property type="term" value="P:glycogen biosynthetic process"/>
    <property type="evidence" value="ECO:0007669"/>
    <property type="project" value="UniProtKB-UniRule"/>
</dbReference>
<dbReference type="UniPathway" id="UPA00164"/>
<dbReference type="PROSITE" id="PS00809">
    <property type="entry name" value="ADP_GLC_PYROPHOSPH_2"/>
    <property type="match status" value="1"/>
</dbReference>
<evidence type="ECO:0000256" key="2">
    <source>
        <dbReference type="ARBA" id="ARBA00022600"/>
    </source>
</evidence>
<dbReference type="EMBL" id="SOEG01000013">
    <property type="protein sequence ID" value="TDX51424.1"/>
    <property type="molecule type" value="Genomic_DNA"/>
</dbReference>
<feature type="domain" description="Glucose-1-phosphate adenylyltransferase/Bifunctional protein GlmU-like C-terminal hexapeptide" evidence="11">
    <location>
        <begin position="283"/>
        <end position="361"/>
    </location>
</feature>
<feature type="binding site" evidence="9">
    <location>
        <begin position="178"/>
        <end position="179"/>
    </location>
    <ligand>
        <name>alpha-D-glucose 1-phosphate</name>
        <dbReference type="ChEBI" id="CHEBI:58601"/>
    </ligand>
</feature>
<name>A0A4R8GYA1_9FIRM</name>
<comment type="similarity">
    <text evidence="1 9">Belongs to the bacterial/plant glucose-1-phosphate adenylyltransferase family.</text>
</comment>
<gene>
    <name evidence="9" type="primary">glgC</name>
    <name evidence="12" type="ORF">C7959_11369</name>
</gene>
<evidence type="ECO:0000313" key="12">
    <source>
        <dbReference type="EMBL" id="TDX51424.1"/>
    </source>
</evidence>
<evidence type="ECO:0000256" key="9">
    <source>
        <dbReference type="HAMAP-Rule" id="MF_00624"/>
    </source>
</evidence>
<keyword evidence="3 9" id="KW-0808">Transferase</keyword>
<keyword evidence="13" id="KW-1185">Reference proteome</keyword>
<evidence type="ECO:0000256" key="4">
    <source>
        <dbReference type="ARBA" id="ARBA00022695"/>
    </source>
</evidence>
<reference evidence="12 13" key="1">
    <citation type="submission" date="2019-03" db="EMBL/GenBank/DDBJ databases">
        <title>Subsurface microbial communities from deep shales in Ohio and West Virginia, USA.</title>
        <authorList>
            <person name="Wrighton K."/>
        </authorList>
    </citation>
    <scope>NUCLEOTIDE SEQUENCE [LARGE SCALE GENOMIC DNA]</scope>
    <source>
        <strain evidence="12 13">MSL 6dP</strain>
    </source>
</reference>
<dbReference type="PROSITE" id="PS00808">
    <property type="entry name" value="ADP_GLC_PYROPHOSPH_1"/>
    <property type="match status" value="1"/>
</dbReference>
<keyword evidence="7 9" id="KW-0320">Glycogen biosynthesis</keyword>
<dbReference type="InterPro" id="IPR023049">
    <property type="entry name" value="GlgC_bac"/>
</dbReference>
<accession>A0A4R8GYA1</accession>
<feature type="site" description="Could play a key role in the communication between the regulatory and the substrate sites" evidence="9">
    <location>
        <position position="57"/>
    </location>
</feature>
<dbReference type="EC" id="2.7.7.27" evidence="9"/>
<dbReference type="InterPro" id="IPR011831">
    <property type="entry name" value="ADP-Glc_PPase"/>
</dbReference>
<keyword evidence="2 9" id="KW-0321">Glycogen metabolism</keyword>
<dbReference type="AlphaFoldDB" id="A0A4R8GYA1"/>
<comment type="function">
    <text evidence="9">Involved in the biosynthesis of ADP-glucose, a building block required for the elongation reactions to produce glycogen. Catalyzes the reaction between ATP and alpha-D-glucose 1-phosphate (G1P) to produce pyrophosphate and ADP-Glc.</text>
</comment>
<comment type="catalytic activity">
    <reaction evidence="9">
        <text>alpha-D-glucose 1-phosphate + ATP + H(+) = ADP-alpha-D-glucose + diphosphate</text>
        <dbReference type="Rhea" id="RHEA:12120"/>
        <dbReference type="ChEBI" id="CHEBI:15378"/>
        <dbReference type="ChEBI" id="CHEBI:30616"/>
        <dbReference type="ChEBI" id="CHEBI:33019"/>
        <dbReference type="ChEBI" id="CHEBI:57498"/>
        <dbReference type="ChEBI" id="CHEBI:58601"/>
        <dbReference type="EC" id="2.7.7.27"/>
    </reaction>
</comment>